<dbReference type="InterPro" id="IPR043149">
    <property type="entry name" value="TagF_N"/>
</dbReference>
<feature type="domain" description="Glycosyltransferase 2-like" evidence="8">
    <location>
        <begin position="17"/>
        <end position="159"/>
    </location>
</feature>
<comment type="similarity">
    <text evidence="2">Belongs to the CDP-glycerol glycerophosphotransferase family.</text>
</comment>
<keyword evidence="10" id="KW-1185">Reference proteome</keyword>
<dbReference type="Gene3D" id="3.40.50.12580">
    <property type="match status" value="1"/>
</dbReference>
<keyword evidence="3" id="KW-1003">Cell membrane</keyword>
<evidence type="ECO:0000256" key="5">
    <source>
        <dbReference type="ARBA" id="ARBA00022944"/>
    </source>
</evidence>
<dbReference type="CDD" id="cd00761">
    <property type="entry name" value="Glyco_tranf_GTA_type"/>
    <property type="match status" value="1"/>
</dbReference>
<dbReference type="AlphaFoldDB" id="A0A7D4AIS7"/>
<proteinExistence type="inferred from homology"/>
<dbReference type="Pfam" id="PF00535">
    <property type="entry name" value="Glycos_transf_2"/>
    <property type="match status" value="1"/>
</dbReference>
<feature type="compositionally biased region" description="Pro residues" evidence="7">
    <location>
        <begin position="686"/>
        <end position="698"/>
    </location>
</feature>
<gene>
    <name evidence="9" type="ORF">ACTIVE_1364</name>
</gene>
<evidence type="ECO:0000313" key="9">
    <source>
        <dbReference type="EMBL" id="QKG19728.1"/>
    </source>
</evidence>
<dbReference type="GO" id="GO:0016758">
    <property type="term" value="F:hexosyltransferase activity"/>
    <property type="evidence" value="ECO:0007669"/>
    <property type="project" value="UniProtKB-ARBA"/>
</dbReference>
<reference evidence="9 10" key="1">
    <citation type="submission" date="2020-05" db="EMBL/GenBank/DDBJ databases">
        <title>Actinomadura verrucosospora NRRL-B18236 (PFL_A860) Genome sequencing and assembly.</title>
        <authorList>
            <person name="Samborskyy M."/>
        </authorList>
    </citation>
    <scope>NUCLEOTIDE SEQUENCE [LARGE SCALE GENOMIC DNA]</scope>
    <source>
        <strain evidence="9 10">NRRL:B18236</strain>
    </source>
</reference>
<evidence type="ECO:0000256" key="6">
    <source>
        <dbReference type="ARBA" id="ARBA00023136"/>
    </source>
</evidence>
<dbReference type="EC" id="2.7.8.12" evidence="9"/>
<evidence type="ECO:0000313" key="10">
    <source>
        <dbReference type="Proteomes" id="UP000501240"/>
    </source>
</evidence>
<keyword evidence="4 9" id="KW-0808">Transferase</keyword>
<feature type="region of interest" description="Disordered" evidence="7">
    <location>
        <begin position="724"/>
        <end position="752"/>
    </location>
</feature>
<dbReference type="SUPFAM" id="SSF53756">
    <property type="entry name" value="UDP-Glycosyltransferase/glycogen phosphorylase"/>
    <property type="match status" value="1"/>
</dbReference>
<dbReference type="PANTHER" id="PTHR22916:SF3">
    <property type="entry name" value="UDP-GLCNAC:BETAGAL BETA-1,3-N-ACETYLGLUCOSAMINYLTRANSFERASE-LIKE PROTEIN 1"/>
    <property type="match status" value="1"/>
</dbReference>
<evidence type="ECO:0000256" key="3">
    <source>
        <dbReference type="ARBA" id="ARBA00022475"/>
    </source>
</evidence>
<evidence type="ECO:0000259" key="8">
    <source>
        <dbReference type="Pfam" id="PF00535"/>
    </source>
</evidence>
<accession>A0A7D4AIS7</accession>
<dbReference type="GO" id="GO:0047355">
    <property type="term" value="F:CDP-glycerol glycerophosphotransferase activity"/>
    <property type="evidence" value="ECO:0007669"/>
    <property type="project" value="UniProtKB-EC"/>
</dbReference>
<dbReference type="Proteomes" id="UP000501240">
    <property type="component" value="Chromosome"/>
</dbReference>
<dbReference type="EMBL" id="CP053892">
    <property type="protein sequence ID" value="QKG19728.1"/>
    <property type="molecule type" value="Genomic_DNA"/>
</dbReference>
<organism evidence="9 10">
    <name type="scientific">Actinomadura verrucosospora</name>
    <dbReference type="NCBI Taxonomy" id="46165"/>
    <lineage>
        <taxon>Bacteria</taxon>
        <taxon>Bacillati</taxon>
        <taxon>Actinomycetota</taxon>
        <taxon>Actinomycetes</taxon>
        <taxon>Streptosporangiales</taxon>
        <taxon>Thermomonosporaceae</taxon>
        <taxon>Actinomadura</taxon>
    </lineage>
</organism>
<sequence>MDEERGGEPMPAEPDVTVVVIAFNDASRLGRAVRSALGQSLPGVEVVIVDDASTDATPAVAARLAARAPDRVRAFTLPVNSGGCGRPRNIGIRHARGRYVMFLDSDDTLDPHACRNMVAAAEATGADLVSGRCVRVLPDREHAWYARLYRESAVYDDILDNPDLLYDTLATNKCYRRAFLDRAGLRFADRLHYEDLLFSAEAYLGANRIAVIPHRVYNWLVDPRAGAPSITNRRAELSGFADRLEIHRRIDAALRAHGADEIALVKDVKFINHDLLLYLRELRSRDPWHREAFVGLARPYLEELDDAVFEAADKMPAIAALMVRERDIESAMAAADHAPKGRGRPVLSIAPAERDGRIYWSGEHLRAASARRVLDITALGVHSAPLPDLVLGGRVTAMRRDGKALRMSGTVVNPLGRIPEDAELGGRLEIRDRRRPGRAFGVPATVRRENGRIAWETVFFPAQVIRPIGLVDQTWGVWLRLTVGGAPVEVRLTSEGTAHCDLAVPVRPRLTRAVGDRLEAYVAATGELALRMTAGRWPARVTLPALRRVARTGAGRRWWRRFAQAERRLRERFAARSLKTAVFNRVLVRLPVRRGTVVFESRNGARYCGDPKYIFRALRDSADPYRAIWSYRDTRRGFPDEALLVKRGSWAYYRALARAELWIDDQGLPAGLVKRPQTTYVQTSPGPAPAPVDDPPTGPGAVTGRDAVIGNDRADHIVVRSERDVRTPAGGSGPEPLRTGCPRNDPLITGGDPHELAALRRRLGLSGDRRYAVLYAPALRTGPDGLPARSFELAFPLERFARELGGTHVLLVRAPGSATAVVPPGMDGTVIDTSAVHDATLLMLLSDALVTDESPIMFDYALLDRPMVFYAAPGAPRPTGARGRPGLPEPVPGPVAGGEDALLAALADLDGVRREHAAARRRFTELHGEYDTGTAAKAIVERFFAGRPGDDR</sequence>
<dbReference type="GO" id="GO:0019350">
    <property type="term" value="P:teichoic acid biosynthetic process"/>
    <property type="evidence" value="ECO:0007669"/>
    <property type="project" value="UniProtKB-KW"/>
</dbReference>
<keyword evidence="5" id="KW-0777">Teichoic acid biosynthesis</keyword>
<dbReference type="InterPro" id="IPR001173">
    <property type="entry name" value="Glyco_trans_2-like"/>
</dbReference>
<comment type="subcellular location">
    <subcellularLocation>
        <location evidence="1">Cell membrane</location>
        <topology evidence="1">Peripheral membrane protein</topology>
    </subcellularLocation>
</comment>
<dbReference type="RefSeq" id="WP_173093950.1">
    <property type="nucleotide sequence ID" value="NZ_CP053892.1"/>
</dbReference>
<dbReference type="Pfam" id="PF04464">
    <property type="entry name" value="Glyphos_transf"/>
    <property type="match status" value="1"/>
</dbReference>
<keyword evidence="6" id="KW-0472">Membrane</keyword>
<evidence type="ECO:0000256" key="2">
    <source>
        <dbReference type="ARBA" id="ARBA00010488"/>
    </source>
</evidence>
<dbReference type="Gene3D" id="3.40.50.11820">
    <property type="match status" value="1"/>
</dbReference>
<dbReference type="InterPro" id="IPR029044">
    <property type="entry name" value="Nucleotide-diphossugar_trans"/>
</dbReference>
<dbReference type="Gene3D" id="3.90.550.10">
    <property type="entry name" value="Spore Coat Polysaccharide Biosynthesis Protein SpsA, Chain A"/>
    <property type="match status" value="1"/>
</dbReference>
<evidence type="ECO:0000256" key="1">
    <source>
        <dbReference type="ARBA" id="ARBA00004202"/>
    </source>
</evidence>
<evidence type="ECO:0000256" key="7">
    <source>
        <dbReference type="SAM" id="MobiDB-lite"/>
    </source>
</evidence>
<protein>
    <submittedName>
        <fullName evidence="9">CDP-glycerol:poly(Glycerophosphate) glycerophosphotransferase</fullName>
        <ecNumber evidence="9">2.7.8.12</ecNumber>
    </submittedName>
</protein>
<evidence type="ECO:0000256" key="4">
    <source>
        <dbReference type="ARBA" id="ARBA00022679"/>
    </source>
</evidence>
<name>A0A7D4AIS7_ACTVE</name>
<dbReference type="InterPro" id="IPR043148">
    <property type="entry name" value="TagF_C"/>
</dbReference>
<dbReference type="SUPFAM" id="SSF53448">
    <property type="entry name" value="Nucleotide-diphospho-sugar transferases"/>
    <property type="match status" value="1"/>
</dbReference>
<dbReference type="PANTHER" id="PTHR22916">
    <property type="entry name" value="GLYCOSYLTRANSFERASE"/>
    <property type="match status" value="1"/>
</dbReference>
<feature type="region of interest" description="Disordered" evidence="7">
    <location>
        <begin position="679"/>
        <end position="699"/>
    </location>
</feature>
<dbReference type="InterPro" id="IPR007554">
    <property type="entry name" value="Glycerophosphate_synth"/>
</dbReference>
<dbReference type="GO" id="GO:0005886">
    <property type="term" value="C:plasma membrane"/>
    <property type="evidence" value="ECO:0007669"/>
    <property type="project" value="UniProtKB-SubCell"/>
</dbReference>